<dbReference type="EMBL" id="AP021857">
    <property type="protein sequence ID" value="BBO20669.1"/>
    <property type="molecule type" value="Genomic_DNA"/>
</dbReference>
<dbReference type="SUPFAM" id="SSF53474">
    <property type="entry name" value="alpha/beta-Hydrolases"/>
    <property type="match status" value="1"/>
</dbReference>
<gene>
    <name evidence="2" type="ORF">DSYM_13680</name>
</gene>
<evidence type="ECO:0000313" key="3">
    <source>
        <dbReference type="Proteomes" id="UP000662914"/>
    </source>
</evidence>
<dbReference type="Gene3D" id="3.40.50.1820">
    <property type="entry name" value="alpha/beta hydrolase"/>
    <property type="match status" value="1"/>
</dbReference>
<organism evidence="2 3">
    <name type="scientific">Candidatus Desulfobacillus denitrificans</name>
    <dbReference type="NCBI Taxonomy" id="2608985"/>
    <lineage>
        <taxon>Bacteria</taxon>
        <taxon>Pseudomonadati</taxon>
        <taxon>Pseudomonadota</taxon>
        <taxon>Betaproteobacteria</taxon>
        <taxon>Candidatus Desulfobacillus</taxon>
    </lineage>
</organism>
<proteinExistence type="predicted"/>
<dbReference type="KEGG" id="ddz:DSYM_13680"/>
<keyword evidence="1" id="KW-0732">Signal</keyword>
<feature type="signal peptide" evidence="1">
    <location>
        <begin position="1"/>
        <end position="18"/>
    </location>
</feature>
<evidence type="ECO:0000313" key="2">
    <source>
        <dbReference type="EMBL" id="BBO20669.1"/>
    </source>
</evidence>
<sequence>MLRFLAAAAAFAASIAHGQVVVRDLSSRPDVTVRIAYARAANPVASAVLFQGGGGNVGIYPNGTMNWNNQFLSGAGALDRFTANDISVAVVDAPSDRRDLNGGFRASPEHAEDAAAVIAFLRTESGLPVWAIGTSNGSLSAANAAVRLGPRGPNGIVLTSATTSHAPNPSLTHLVTDASLAEIGVPVLWVHHRIDECKHTPFDAIPPLVASMKKAARADLIPVEGGDNSPRGNRSTPCSSGYHQFQGIEAEVTKRIADWIKKEQGAK</sequence>
<dbReference type="Proteomes" id="UP000662914">
    <property type="component" value="Chromosome"/>
</dbReference>
<evidence type="ECO:0008006" key="4">
    <source>
        <dbReference type="Google" id="ProtNLM"/>
    </source>
</evidence>
<name>A0A809QZ50_9PROT</name>
<feature type="chain" id="PRO_5035169346" description="Alpha/beta hydrolase" evidence="1">
    <location>
        <begin position="19"/>
        <end position="267"/>
    </location>
</feature>
<accession>A0A809QZ50</accession>
<protein>
    <recommendedName>
        <fullName evidence="4">Alpha/beta hydrolase</fullName>
    </recommendedName>
</protein>
<dbReference type="InterPro" id="IPR029058">
    <property type="entry name" value="AB_hydrolase_fold"/>
</dbReference>
<evidence type="ECO:0000256" key="1">
    <source>
        <dbReference type="SAM" id="SignalP"/>
    </source>
</evidence>
<dbReference type="AlphaFoldDB" id="A0A809QZ50"/>
<reference evidence="2" key="1">
    <citation type="journal article" name="DNA Res.">
        <title>The physiological potential of anammox bacteria as revealed by their core genome structure.</title>
        <authorList>
            <person name="Okubo T."/>
            <person name="Toyoda A."/>
            <person name="Fukuhara K."/>
            <person name="Uchiyama I."/>
            <person name="Harigaya Y."/>
            <person name="Kuroiwa M."/>
            <person name="Suzuki T."/>
            <person name="Murakami Y."/>
            <person name="Suwa Y."/>
            <person name="Takami H."/>
        </authorList>
    </citation>
    <scope>NUCLEOTIDE SEQUENCE</scope>
    <source>
        <strain evidence="2">317325-3</strain>
    </source>
</reference>